<dbReference type="RefSeq" id="WP_188655186.1">
    <property type="nucleotide sequence ID" value="NZ_BMNR01000014.1"/>
</dbReference>
<sequence>MDIGIEKYSIRICLKLILAISVFGCSINNKTGKGLDSEIPSLNGSGVVYRSTFTYEFLNTAKTDTIVDFQHYAVPEQAAFPTNTFEGRLRFGDLGRRGTNKFIIEDSTSAISQDEWADILLFDFEFIQQGSYIIPLKRGFQMNEGTYYEFIVEPGRVWDENGDNGYSRVSIPFALKEKNQNCIYNGAMSFLFKNDGSTSSLVFQTASETCPYRKVNIWGTVKADYTPYPIPEKEQYIEKYIREVKGRIPVKPISELEKDYPGADPIQFSSPTEVNSQDMTIYGFLIDGVHYLSTPETRYGTYPFPESLSIPSYSTAKSIAAGIGLMRMEKLYSGSSSTTIASVVPESVESGNWADVTFVNALDMATGNYLESRDTNDEDIYLETEWEGLNFFLDLDHQSKLSFSINRFPRKSTPGEQFAYHTSDTYLLGTAMNAYLRSIRNSPKADYFRDLVVEDILKPIGTSPGSWEIARTYDSVAQPFSGYGLVFLPDDIVKI</sequence>
<evidence type="ECO:0000313" key="1">
    <source>
        <dbReference type="EMBL" id="GGK35677.1"/>
    </source>
</evidence>
<protein>
    <submittedName>
        <fullName evidence="1">Uncharacterized protein</fullName>
    </submittedName>
</protein>
<comment type="caution">
    <text evidence="1">The sequence shown here is derived from an EMBL/GenBank/DDBJ whole genome shotgun (WGS) entry which is preliminary data.</text>
</comment>
<evidence type="ECO:0000313" key="2">
    <source>
        <dbReference type="Proteomes" id="UP000612329"/>
    </source>
</evidence>
<dbReference type="Gene3D" id="3.40.710.10">
    <property type="entry name" value="DD-peptidase/beta-lactamase superfamily"/>
    <property type="match status" value="1"/>
</dbReference>
<dbReference type="Proteomes" id="UP000612329">
    <property type="component" value="Unassembled WGS sequence"/>
</dbReference>
<gene>
    <name evidence="1" type="ORF">GCM10007962_32560</name>
</gene>
<reference evidence="1" key="2">
    <citation type="submission" date="2020-09" db="EMBL/GenBank/DDBJ databases">
        <authorList>
            <person name="Sun Q."/>
            <person name="Ohkuma M."/>
        </authorList>
    </citation>
    <scope>NUCLEOTIDE SEQUENCE</scope>
    <source>
        <strain evidence="1">JCM 12862</strain>
    </source>
</reference>
<dbReference type="SUPFAM" id="SSF56601">
    <property type="entry name" value="beta-lactamase/transpeptidase-like"/>
    <property type="match status" value="1"/>
</dbReference>
<dbReference type="InterPro" id="IPR012338">
    <property type="entry name" value="Beta-lactam/transpept-like"/>
</dbReference>
<dbReference type="AlphaFoldDB" id="A0A8J3FJ91"/>
<dbReference type="EMBL" id="BMNR01000014">
    <property type="protein sequence ID" value="GGK35677.1"/>
    <property type="molecule type" value="Genomic_DNA"/>
</dbReference>
<organism evidence="1 2">
    <name type="scientific">Yeosuana aromativorans</name>
    <dbReference type="NCBI Taxonomy" id="288019"/>
    <lineage>
        <taxon>Bacteria</taxon>
        <taxon>Pseudomonadati</taxon>
        <taxon>Bacteroidota</taxon>
        <taxon>Flavobacteriia</taxon>
        <taxon>Flavobacteriales</taxon>
        <taxon>Flavobacteriaceae</taxon>
        <taxon>Yeosuana</taxon>
    </lineage>
</organism>
<accession>A0A8J3FJ91</accession>
<keyword evidence="2" id="KW-1185">Reference proteome</keyword>
<name>A0A8J3FJ91_9FLAO</name>
<proteinExistence type="predicted"/>
<reference evidence="1" key="1">
    <citation type="journal article" date="2014" name="Int. J. Syst. Evol. Microbiol.">
        <title>Complete genome sequence of Corynebacterium casei LMG S-19264T (=DSM 44701T), isolated from a smear-ripened cheese.</title>
        <authorList>
            <consortium name="US DOE Joint Genome Institute (JGI-PGF)"/>
            <person name="Walter F."/>
            <person name="Albersmeier A."/>
            <person name="Kalinowski J."/>
            <person name="Ruckert C."/>
        </authorList>
    </citation>
    <scope>NUCLEOTIDE SEQUENCE</scope>
    <source>
        <strain evidence="1">JCM 12862</strain>
    </source>
</reference>